<evidence type="ECO:0000256" key="3">
    <source>
        <dbReference type="ARBA" id="ARBA00022801"/>
    </source>
</evidence>
<dbReference type="Gene3D" id="3.40.50.1820">
    <property type="entry name" value="alpha/beta hydrolase"/>
    <property type="match status" value="1"/>
</dbReference>
<protein>
    <recommendedName>
        <fullName evidence="4">Carboxylic ester hydrolase</fullName>
        <ecNumber evidence="4">3.1.1.-</ecNumber>
    </recommendedName>
</protein>
<dbReference type="PROSITE" id="PS00941">
    <property type="entry name" value="CARBOXYLESTERASE_B_2"/>
    <property type="match status" value="1"/>
</dbReference>
<comment type="caution">
    <text evidence="6">The sequence shown here is derived from an EMBL/GenBank/DDBJ whole genome shotgun (WGS) entry which is preliminary data.</text>
</comment>
<dbReference type="EC" id="3.1.1.-" evidence="4"/>
<feature type="domain" description="Carboxylesterase type B" evidence="5">
    <location>
        <begin position="50"/>
        <end position="563"/>
    </location>
</feature>
<evidence type="ECO:0000313" key="7">
    <source>
        <dbReference type="Proteomes" id="UP001159428"/>
    </source>
</evidence>
<dbReference type="InterPro" id="IPR019826">
    <property type="entry name" value="Carboxylesterase_B_AS"/>
</dbReference>
<dbReference type="PROSITE" id="PS00122">
    <property type="entry name" value="CARBOXYLESTERASE_B_1"/>
    <property type="match status" value="1"/>
</dbReference>
<dbReference type="EMBL" id="CALNXJ010000025">
    <property type="protein sequence ID" value="CAH3130503.1"/>
    <property type="molecule type" value="Genomic_DNA"/>
</dbReference>
<evidence type="ECO:0000256" key="2">
    <source>
        <dbReference type="ARBA" id="ARBA00022729"/>
    </source>
</evidence>
<dbReference type="AlphaFoldDB" id="A0AAU9WYT9"/>
<keyword evidence="2" id="KW-0732">Signal</keyword>
<accession>A0AAU9WYT9</accession>
<dbReference type="FunFam" id="3.40.50.1820:FF:000128">
    <property type="entry name" value="Carboxylic ester hydrolase"/>
    <property type="match status" value="1"/>
</dbReference>
<dbReference type="InterPro" id="IPR019819">
    <property type="entry name" value="Carboxylesterase_B_CS"/>
</dbReference>
<dbReference type="Proteomes" id="UP001159428">
    <property type="component" value="Unassembled WGS sequence"/>
</dbReference>
<proteinExistence type="inferred from homology"/>
<dbReference type="PANTHER" id="PTHR43903">
    <property type="entry name" value="NEUROLIGIN"/>
    <property type="match status" value="1"/>
</dbReference>
<dbReference type="Pfam" id="PF00135">
    <property type="entry name" value="COesterase"/>
    <property type="match status" value="1"/>
</dbReference>
<organism evidence="6 7">
    <name type="scientific">Pocillopora meandrina</name>
    <dbReference type="NCBI Taxonomy" id="46732"/>
    <lineage>
        <taxon>Eukaryota</taxon>
        <taxon>Metazoa</taxon>
        <taxon>Cnidaria</taxon>
        <taxon>Anthozoa</taxon>
        <taxon>Hexacorallia</taxon>
        <taxon>Scleractinia</taxon>
        <taxon>Astrocoeniina</taxon>
        <taxon>Pocilloporidae</taxon>
        <taxon>Pocillopora</taxon>
    </lineage>
</organism>
<sequence>MKASFAPRRMSFWNDYLPKLMEVKFKKRQWARMLIRLTVFCVWLPSIASVTVSTKNGDLEGFVTSYANFSFAYKHVNKFLGVPFAAPPTSQLRFKPPEPPLKWKPKVRSAERHGNVCWQGKAYEVRLKKFVHNFTYSEDCLFLDIYTPDVKSKLPVMFYIHGGSYEFGATVTFPGDILALHGVVVVIAQYRLGPFGFLTTGDSASPGNFGMLDQVAALQWVKENVENFGGDPGKVTIFGLSAGGTSVSLHLLSPMSEGLFQQAIAESGVDLSPFAIQPTSFGLRFANELAGYLDCPTSDHSEMMACIRQKEAKEIQDASDSITYIFTGYLRWAPVVDKYFLLDTPRNLRNKGKFEKAKFMITFNSEEGGTAFRNLVNGSSQSFFKGYITQFAHSQTSREKNANLIADALEFMYTPWPDKSNKYALRGQLMDLFGDFVFYAPSHQSADIHSSVAPVYILEFAHRSKTITKLPKWMGVVHGANRHYDFGIPLIPPFSSRYDADDRNVSLFIMALYTNFAKFGDPTPQPVSGVMWKRYNSSYRAYLRADSKPKMAASFAPRRMAFWNDYYPKLEQVKFDTKEYVASGTGENVCSTTFFLTALSFGIFRTLK</sequence>
<gene>
    <name evidence="6" type="ORF">PMEA_00014205</name>
</gene>
<evidence type="ECO:0000256" key="4">
    <source>
        <dbReference type="RuleBase" id="RU361235"/>
    </source>
</evidence>
<evidence type="ECO:0000259" key="5">
    <source>
        <dbReference type="Pfam" id="PF00135"/>
    </source>
</evidence>
<dbReference type="InterPro" id="IPR051093">
    <property type="entry name" value="Neuroligin/BSAL"/>
</dbReference>
<reference evidence="6 7" key="1">
    <citation type="submission" date="2022-05" db="EMBL/GenBank/DDBJ databases">
        <authorList>
            <consortium name="Genoscope - CEA"/>
            <person name="William W."/>
        </authorList>
    </citation>
    <scope>NUCLEOTIDE SEQUENCE [LARGE SCALE GENOMIC DNA]</scope>
</reference>
<dbReference type="InterPro" id="IPR029058">
    <property type="entry name" value="AB_hydrolase_fold"/>
</dbReference>
<dbReference type="SUPFAM" id="SSF53474">
    <property type="entry name" value="alpha/beta-Hydrolases"/>
    <property type="match status" value="1"/>
</dbReference>
<keyword evidence="3 4" id="KW-0378">Hydrolase</keyword>
<name>A0AAU9WYT9_9CNID</name>
<evidence type="ECO:0000256" key="1">
    <source>
        <dbReference type="ARBA" id="ARBA00005964"/>
    </source>
</evidence>
<comment type="similarity">
    <text evidence="1 4">Belongs to the type-B carboxylesterase/lipase family.</text>
</comment>
<keyword evidence="7" id="KW-1185">Reference proteome</keyword>
<evidence type="ECO:0000313" key="6">
    <source>
        <dbReference type="EMBL" id="CAH3130503.1"/>
    </source>
</evidence>
<dbReference type="InterPro" id="IPR002018">
    <property type="entry name" value="CarbesteraseB"/>
</dbReference>
<dbReference type="GO" id="GO:0016787">
    <property type="term" value="F:hydrolase activity"/>
    <property type="evidence" value="ECO:0007669"/>
    <property type="project" value="UniProtKB-KW"/>
</dbReference>